<evidence type="ECO:0000313" key="5">
    <source>
        <dbReference type="Proteomes" id="UP000887565"/>
    </source>
</evidence>
<reference evidence="6" key="1">
    <citation type="submission" date="2022-11" db="UniProtKB">
        <authorList>
            <consortium name="WormBaseParasite"/>
        </authorList>
    </citation>
    <scope>IDENTIFICATION</scope>
</reference>
<dbReference type="InterPro" id="IPR036390">
    <property type="entry name" value="WH_DNA-bd_sf"/>
</dbReference>
<comment type="subcellular location">
    <subcellularLocation>
        <location evidence="3">Nucleus</location>
    </subcellularLocation>
</comment>
<name>A0A915KJC7_ROMCU</name>
<dbReference type="InterPro" id="IPR001766">
    <property type="entry name" value="Fork_head_dom"/>
</dbReference>
<dbReference type="GO" id="GO:0005634">
    <property type="term" value="C:nucleus"/>
    <property type="evidence" value="ECO:0007669"/>
    <property type="project" value="UniProtKB-SubCell"/>
</dbReference>
<dbReference type="PANTHER" id="PTHR11829">
    <property type="entry name" value="FORKHEAD BOX PROTEIN"/>
    <property type="match status" value="1"/>
</dbReference>
<dbReference type="Gene3D" id="1.10.10.10">
    <property type="entry name" value="Winged helix-like DNA-binding domain superfamily/Winged helix DNA-binding domain"/>
    <property type="match status" value="1"/>
</dbReference>
<dbReference type="GO" id="GO:0000978">
    <property type="term" value="F:RNA polymerase II cis-regulatory region sequence-specific DNA binding"/>
    <property type="evidence" value="ECO:0007669"/>
    <property type="project" value="TreeGrafter"/>
</dbReference>
<organism evidence="5 6">
    <name type="scientific">Romanomermis culicivorax</name>
    <name type="common">Nematode worm</name>
    <dbReference type="NCBI Taxonomy" id="13658"/>
    <lineage>
        <taxon>Eukaryota</taxon>
        <taxon>Metazoa</taxon>
        <taxon>Ecdysozoa</taxon>
        <taxon>Nematoda</taxon>
        <taxon>Enoplea</taxon>
        <taxon>Dorylaimia</taxon>
        <taxon>Mermithida</taxon>
        <taxon>Mermithoidea</taxon>
        <taxon>Mermithidae</taxon>
        <taxon>Romanomermis</taxon>
    </lineage>
</organism>
<evidence type="ECO:0000256" key="3">
    <source>
        <dbReference type="PROSITE-ProRule" id="PRU00089"/>
    </source>
</evidence>
<evidence type="ECO:0000256" key="1">
    <source>
        <dbReference type="ARBA" id="ARBA00023125"/>
    </source>
</evidence>
<accession>A0A915KJC7</accession>
<dbReference type="InterPro" id="IPR036388">
    <property type="entry name" value="WH-like_DNA-bd_sf"/>
</dbReference>
<evidence type="ECO:0000313" key="6">
    <source>
        <dbReference type="WBParaSite" id="nRc.2.0.1.t38116-RA"/>
    </source>
</evidence>
<dbReference type="PANTHER" id="PTHR11829:SF380">
    <property type="entry name" value="PROTEIN FORK HEAD"/>
    <property type="match status" value="1"/>
</dbReference>
<dbReference type="InterPro" id="IPR050211">
    <property type="entry name" value="FOX_domain-containing"/>
</dbReference>
<dbReference type="Proteomes" id="UP000887565">
    <property type="component" value="Unplaced"/>
</dbReference>
<dbReference type="GO" id="GO:0000981">
    <property type="term" value="F:DNA-binding transcription factor activity, RNA polymerase II-specific"/>
    <property type="evidence" value="ECO:0007669"/>
    <property type="project" value="TreeGrafter"/>
</dbReference>
<sequence length="242" mass="27252">MDLFPYYRLNLQRWQNSIRHSLSFNDCFVKVSRMNGEKPGKGAYWTLHSECGNMFESGCYLRRQNKFKVTSKDRRTVIFDSNVTNTIEDTRSSNSMLEMDENSGTPDQYTMTAKNSTKYDQINDLLNDEKVAAVGQRVSSADCSIPFQMSCRSAHNPLTLPLVSQLGPNLNGVMNSTVATGYNDQPLHLPSIPAWSPQNMVHPWSSHAHGRNEEYLSACGIAPNFCTMTTSRCGESENQEKS</sequence>
<keyword evidence="1 3" id="KW-0238">DNA-binding</keyword>
<dbReference type="SUPFAM" id="SSF46785">
    <property type="entry name" value="Winged helix' DNA-binding domain"/>
    <property type="match status" value="1"/>
</dbReference>
<evidence type="ECO:0000259" key="4">
    <source>
        <dbReference type="PROSITE" id="PS50039"/>
    </source>
</evidence>
<dbReference type="AlphaFoldDB" id="A0A915KJC7"/>
<proteinExistence type="predicted"/>
<evidence type="ECO:0000256" key="2">
    <source>
        <dbReference type="ARBA" id="ARBA00023242"/>
    </source>
</evidence>
<dbReference type="PROSITE" id="PS00658">
    <property type="entry name" value="FORK_HEAD_2"/>
    <property type="match status" value="1"/>
</dbReference>
<dbReference type="Pfam" id="PF00250">
    <property type="entry name" value="Forkhead"/>
    <property type="match status" value="1"/>
</dbReference>
<dbReference type="PROSITE" id="PS50039">
    <property type="entry name" value="FORK_HEAD_3"/>
    <property type="match status" value="1"/>
</dbReference>
<feature type="domain" description="Fork-head" evidence="4">
    <location>
        <begin position="1"/>
        <end position="65"/>
    </location>
</feature>
<dbReference type="GO" id="GO:0030154">
    <property type="term" value="P:cell differentiation"/>
    <property type="evidence" value="ECO:0007669"/>
    <property type="project" value="TreeGrafter"/>
</dbReference>
<keyword evidence="2 3" id="KW-0539">Nucleus</keyword>
<dbReference type="SMART" id="SM00339">
    <property type="entry name" value="FH"/>
    <property type="match status" value="1"/>
</dbReference>
<dbReference type="WBParaSite" id="nRc.2.0.1.t38116-RA">
    <property type="protein sequence ID" value="nRc.2.0.1.t38116-RA"/>
    <property type="gene ID" value="nRc.2.0.1.g38116"/>
</dbReference>
<protein>
    <submittedName>
        <fullName evidence="6">Fork-head domain-containing protein</fullName>
    </submittedName>
</protein>
<feature type="DNA-binding region" description="Fork-head" evidence="3">
    <location>
        <begin position="1"/>
        <end position="65"/>
    </location>
</feature>
<dbReference type="GO" id="GO:0009653">
    <property type="term" value="P:anatomical structure morphogenesis"/>
    <property type="evidence" value="ECO:0007669"/>
    <property type="project" value="TreeGrafter"/>
</dbReference>
<keyword evidence="5" id="KW-1185">Reference proteome</keyword>
<dbReference type="InterPro" id="IPR030456">
    <property type="entry name" value="TF_fork_head_CS_2"/>
</dbReference>